<name>A0ABV0V6H9_9TELE</name>
<dbReference type="Proteomes" id="UP001482620">
    <property type="component" value="Unassembled WGS sequence"/>
</dbReference>
<reference evidence="1 2" key="1">
    <citation type="submission" date="2021-06" db="EMBL/GenBank/DDBJ databases">
        <authorList>
            <person name="Palmer J.M."/>
        </authorList>
    </citation>
    <scope>NUCLEOTIDE SEQUENCE [LARGE SCALE GENOMIC DNA]</scope>
    <source>
        <strain evidence="2">if_2019</strain>
        <tissue evidence="1">Muscle</tissue>
    </source>
</reference>
<proteinExistence type="predicted"/>
<accession>A0ABV0V6H9</accession>
<protein>
    <submittedName>
        <fullName evidence="1">Uncharacterized protein</fullName>
    </submittedName>
</protein>
<gene>
    <name evidence="1" type="ORF">ILYODFUR_014225</name>
</gene>
<dbReference type="EMBL" id="JAHRIQ010093874">
    <property type="protein sequence ID" value="MEQ2251737.1"/>
    <property type="molecule type" value="Genomic_DNA"/>
</dbReference>
<sequence>MGGRSEEKQGEPECHTPVISSKMVNFSSIQNGGKIWNRCSRLKNQDETRLLGNKTFFCFTCVWVASNSLRSRYGSSDLLVSDRFPSLKLFREWPCGGKVNPPASFYFPRDACERSLVNYDWKWQLKVFYKF</sequence>
<evidence type="ECO:0000313" key="1">
    <source>
        <dbReference type="EMBL" id="MEQ2251737.1"/>
    </source>
</evidence>
<comment type="caution">
    <text evidence="1">The sequence shown here is derived from an EMBL/GenBank/DDBJ whole genome shotgun (WGS) entry which is preliminary data.</text>
</comment>
<organism evidence="1 2">
    <name type="scientific">Ilyodon furcidens</name>
    <name type="common">goldbreast splitfin</name>
    <dbReference type="NCBI Taxonomy" id="33524"/>
    <lineage>
        <taxon>Eukaryota</taxon>
        <taxon>Metazoa</taxon>
        <taxon>Chordata</taxon>
        <taxon>Craniata</taxon>
        <taxon>Vertebrata</taxon>
        <taxon>Euteleostomi</taxon>
        <taxon>Actinopterygii</taxon>
        <taxon>Neopterygii</taxon>
        <taxon>Teleostei</taxon>
        <taxon>Neoteleostei</taxon>
        <taxon>Acanthomorphata</taxon>
        <taxon>Ovalentaria</taxon>
        <taxon>Atherinomorphae</taxon>
        <taxon>Cyprinodontiformes</taxon>
        <taxon>Goodeidae</taxon>
        <taxon>Ilyodon</taxon>
    </lineage>
</organism>
<keyword evidence="2" id="KW-1185">Reference proteome</keyword>
<evidence type="ECO:0000313" key="2">
    <source>
        <dbReference type="Proteomes" id="UP001482620"/>
    </source>
</evidence>